<feature type="transmembrane region" description="Helical" evidence="1">
    <location>
        <begin position="7"/>
        <end position="28"/>
    </location>
</feature>
<evidence type="ECO:0000313" key="2">
    <source>
        <dbReference type="EMBL" id="MEX6689156.1"/>
    </source>
</evidence>
<feature type="transmembrane region" description="Helical" evidence="1">
    <location>
        <begin position="124"/>
        <end position="141"/>
    </location>
</feature>
<accession>A0ABV3ZGY9</accession>
<sequence>MNHLFSQYWWLFVLRGVFAIILGLIALFAPGAAFATLILFLGVFLFVDGIFSVVSAISSRRTNPDWGWLLFSGITGIVVGIIMFYHPFATAAALIYFIAFWTLVAGIAEIAIAIRLRKSITGEGWYIFGGILTILFGILLLRNPFVGILSIMIIFAIYAIMFGVMLISLGMRLRKRYKQHPTI</sequence>
<dbReference type="PANTHER" id="PTHR34989">
    <property type="entry name" value="PROTEIN HDED"/>
    <property type="match status" value="1"/>
</dbReference>
<name>A0ABV3ZGY9_9BACT</name>
<organism evidence="2 3">
    <name type="scientific">Danxiaibacter flavus</name>
    <dbReference type="NCBI Taxonomy" id="3049108"/>
    <lineage>
        <taxon>Bacteria</taxon>
        <taxon>Pseudomonadati</taxon>
        <taxon>Bacteroidota</taxon>
        <taxon>Chitinophagia</taxon>
        <taxon>Chitinophagales</taxon>
        <taxon>Chitinophagaceae</taxon>
        <taxon>Danxiaibacter</taxon>
    </lineage>
</organism>
<proteinExistence type="predicted"/>
<dbReference type="Pfam" id="PF03729">
    <property type="entry name" value="DUF308"/>
    <property type="match status" value="2"/>
</dbReference>
<keyword evidence="1" id="KW-1133">Transmembrane helix</keyword>
<feature type="transmembrane region" description="Helical" evidence="1">
    <location>
        <begin position="91"/>
        <end position="112"/>
    </location>
</feature>
<evidence type="ECO:0000256" key="1">
    <source>
        <dbReference type="SAM" id="Phobius"/>
    </source>
</evidence>
<gene>
    <name evidence="2" type="ORF">QTN47_16730</name>
</gene>
<evidence type="ECO:0000313" key="3">
    <source>
        <dbReference type="Proteomes" id="UP001560573"/>
    </source>
</evidence>
<reference evidence="2 3" key="1">
    <citation type="submission" date="2023-07" db="EMBL/GenBank/DDBJ databases">
        <authorList>
            <person name="Lian W.-H."/>
        </authorList>
    </citation>
    <scope>NUCLEOTIDE SEQUENCE [LARGE SCALE GENOMIC DNA]</scope>
    <source>
        <strain evidence="2 3">SYSU DXS3180</strain>
    </source>
</reference>
<keyword evidence="1" id="KW-0812">Transmembrane</keyword>
<feature type="transmembrane region" description="Helical" evidence="1">
    <location>
        <begin position="147"/>
        <end position="169"/>
    </location>
</feature>
<keyword evidence="3" id="KW-1185">Reference proteome</keyword>
<dbReference type="InterPro" id="IPR052712">
    <property type="entry name" value="Acid_resist_chaperone_HdeD"/>
</dbReference>
<dbReference type="PANTHER" id="PTHR34989:SF1">
    <property type="entry name" value="PROTEIN HDED"/>
    <property type="match status" value="1"/>
</dbReference>
<comment type="caution">
    <text evidence="2">The sequence shown here is derived from an EMBL/GenBank/DDBJ whole genome shotgun (WGS) entry which is preliminary data.</text>
</comment>
<feature type="transmembrane region" description="Helical" evidence="1">
    <location>
        <begin position="34"/>
        <end position="54"/>
    </location>
</feature>
<dbReference type="Proteomes" id="UP001560573">
    <property type="component" value="Unassembled WGS sequence"/>
</dbReference>
<dbReference type="EMBL" id="JAULBC010000005">
    <property type="protein sequence ID" value="MEX6689156.1"/>
    <property type="molecule type" value="Genomic_DNA"/>
</dbReference>
<protein>
    <submittedName>
        <fullName evidence="2">HdeD family acid-resistance protein</fullName>
    </submittedName>
</protein>
<dbReference type="InterPro" id="IPR005325">
    <property type="entry name" value="DUF308_memb"/>
</dbReference>
<dbReference type="RefSeq" id="WP_369330563.1">
    <property type="nucleotide sequence ID" value="NZ_JAULBC010000005.1"/>
</dbReference>
<keyword evidence="1" id="KW-0472">Membrane</keyword>
<feature type="transmembrane region" description="Helical" evidence="1">
    <location>
        <begin position="66"/>
        <end position="85"/>
    </location>
</feature>